<dbReference type="Proteomes" id="UP000198415">
    <property type="component" value="Unassembled WGS sequence"/>
</dbReference>
<protein>
    <recommendedName>
        <fullName evidence="2">histidine kinase</fullName>
        <ecNumber evidence="2">2.7.13.3</ecNumber>
    </recommendedName>
</protein>
<evidence type="ECO:0000256" key="7">
    <source>
        <dbReference type="ARBA" id="ARBA00022840"/>
    </source>
</evidence>
<keyword evidence="5" id="KW-0547">Nucleotide-binding</keyword>
<sequence>MDRSPAALPSWAVTAILALLTLVGVPMGIALTGGGVTVDGALPLAWTLALLVLLRRRWPVATLLAAVAAVTAMRGADLVEVGWIWPATVLFAHAVVIGRIGWAVGTGAVVLAYAASWEWAVLGNSADLVSGRVGGEVFWLALVVAIGVAYRNRRGWQEELAARVTQSAYERELDARRRRAEERVRIAHELHDLVSHTLAVVGVHLNVALDTLDSAPAEARDALELAQDVRGKAMTDLRALVDVLRDGSASTIESPAAQLDGLAGLIEQVRAAGIEVELRETGDRSAVPAPVALASYRIVQEALTNTVRHAGATRALVELSYEPARVTVTVTDDGTHAEPGASGDTDSTGHGIAGMRERVDALGGFLRVGPAAGSGFMVQASIPVAG</sequence>
<dbReference type="GO" id="GO:0005524">
    <property type="term" value="F:ATP binding"/>
    <property type="evidence" value="ECO:0007669"/>
    <property type="project" value="UniProtKB-KW"/>
</dbReference>
<comment type="catalytic activity">
    <reaction evidence="1">
        <text>ATP + protein L-histidine = ADP + protein N-phospho-L-histidine.</text>
        <dbReference type="EC" id="2.7.13.3"/>
    </reaction>
</comment>
<dbReference type="InterPro" id="IPR036890">
    <property type="entry name" value="HATPase_C_sf"/>
</dbReference>
<evidence type="ECO:0000313" key="14">
    <source>
        <dbReference type="Proteomes" id="UP000198415"/>
    </source>
</evidence>
<dbReference type="InterPro" id="IPR050482">
    <property type="entry name" value="Sensor_HK_TwoCompSys"/>
</dbReference>
<feature type="domain" description="Histidine kinase/HSP90-like ATPase" evidence="11">
    <location>
        <begin position="296"/>
        <end position="384"/>
    </location>
</feature>
<dbReference type="Gene3D" id="1.20.5.1930">
    <property type="match status" value="1"/>
</dbReference>
<dbReference type="InterPro" id="IPR011712">
    <property type="entry name" value="Sig_transdc_His_kin_sub3_dim/P"/>
</dbReference>
<organism evidence="13 14">
    <name type="scientific">Actinoplanes regularis</name>
    <dbReference type="NCBI Taxonomy" id="52697"/>
    <lineage>
        <taxon>Bacteria</taxon>
        <taxon>Bacillati</taxon>
        <taxon>Actinomycetota</taxon>
        <taxon>Actinomycetes</taxon>
        <taxon>Micromonosporales</taxon>
        <taxon>Micromonosporaceae</taxon>
        <taxon>Actinoplanes</taxon>
    </lineage>
</organism>
<proteinExistence type="predicted"/>
<evidence type="ECO:0000256" key="1">
    <source>
        <dbReference type="ARBA" id="ARBA00000085"/>
    </source>
</evidence>
<dbReference type="EMBL" id="FZNR01000036">
    <property type="protein sequence ID" value="SNT06682.1"/>
    <property type="molecule type" value="Genomic_DNA"/>
</dbReference>
<evidence type="ECO:0000256" key="8">
    <source>
        <dbReference type="ARBA" id="ARBA00023012"/>
    </source>
</evidence>
<dbReference type="GO" id="GO:0046983">
    <property type="term" value="F:protein dimerization activity"/>
    <property type="evidence" value="ECO:0007669"/>
    <property type="project" value="InterPro"/>
</dbReference>
<gene>
    <name evidence="13" type="ORF">SAMN06264365_13635</name>
</gene>
<dbReference type="SUPFAM" id="SSF55874">
    <property type="entry name" value="ATPase domain of HSP90 chaperone/DNA topoisomerase II/histidine kinase"/>
    <property type="match status" value="1"/>
</dbReference>
<keyword evidence="10" id="KW-0812">Transmembrane</keyword>
<evidence type="ECO:0000256" key="3">
    <source>
        <dbReference type="ARBA" id="ARBA00022553"/>
    </source>
</evidence>
<keyword evidence="7" id="KW-0067">ATP-binding</keyword>
<dbReference type="PANTHER" id="PTHR24421">
    <property type="entry name" value="NITRATE/NITRITE SENSOR PROTEIN NARX-RELATED"/>
    <property type="match status" value="1"/>
</dbReference>
<dbReference type="InterPro" id="IPR003594">
    <property type="entry name" value="HATPase_dom"/>
</dbReference>
<evidence type="ECO:0000256" key="6">
    <source>
        <dbReference type="ARBA" id="ARBA00022777"/>
    </source>
</evidence>
<accession>A0A239JMB1</accession>
<feature type="region of interest" description="Disordered" evidence="9">
    <location>
        <begin position="332"/>
        <end position="352"/>
    </location>
</feature>
<feature type="transmembrane region" description="Helical" evidence="10">
    <location>
        <begin position="133"/>
        <end position="150"/>
    </location>
</feature>
<dbReference type="EC" id="2.7.13.3" evidence="2"/>
<feature type="domain" description="Signal transduction histidine kinase subgroup 3 dimerisation and phosphoacceptor" evidence="12">
    <location>
        <begin position="182"/>
        <end position="247"/>
    </location>
</feature>
<evidence type="ECO:0000256" key="4">
    <source>
        <dbReference type="ARBA" id="ARBA00022679"/>
    </source>
</evidence>
<dbReference type="Gene3D" id="3.30.565.10">
    <property type="entry name" value="Histidine kinase-like ATPase, C-terminal domain"/>
    <property type="match status" value="1"/>
</dbReference>
<evidence type="ECO:0000256" key="2">
    <source>
        <dbReference type="ARBA" id="ARBA00012438"/>
    </source>
</evidence>
<evidence type="ECO:0000256" key="10">
    <source>
        <dbReference type="SAM" id="Phobius"/>
    </source>
</evidence>
<evidence type="ECO:0000259" key="11">
    <source>
        <dbReference type="Pfam" id="PF02518"/>
    </source>
</evidence>
<keyword evidence="3" id="KW-0597">Phosphoprotein</keyword>
<keyword evidence="10" id="KW-1133">Transmembrane helix</keyword>
<dbReference type="GO" id="GO:0016020">
    <property type="term" value="C:membrane"/>
    <property type="evidence" value="ECO:0007669"/>
    <property type="project" value="InterPro"/>
</dbReference>
<dbReference type="Pfam" id="PF07730">
    <property type="entry name" value="HisKA_3"/>
    <property type="match status" value="1"/>
</dbReference>
<dbReference type="CDD" id="cd16917">
    <property type="entry name" value="HATPase_UhpB-NarQ-NarX-like"/>
    <property type="match status" value="1"/>
</dbReference>
<dbReference type="GO" id="GO:0000155">
    <property type="term" value="F:phosphorelay sensor kinase activity"/>
    <property type="evidence" value="ECO:0007669"/>
    <property type="project" value="InterPro"/>
</dbReference>
<evidence type="ECO:0000313" key="13">
    <source>
        <dbReference type="EMBL" id="SNT06682.1"/>
    </source>
</evidence>
<keyword evidence="4" id="KW-0808">Transferase</keyword>
<evidence type="ECO:0000256" key="9">
    <source>
        <dbReference type="SAM" id="MobiDB-lite"/>
    </source>
</evidence>
<keyword evidence="10" id="KW-0472">Membrane</keyword>
<dbReference type="AlphaFoldDB" id="A0A239JMB1"/>
<evidence type="ECO:0000259" key="12">
    <source>
        <dbReference type="Pfam" id="PF07730"/>
    </source>
</evidence>
<keyword evidence="6 13" id="KW-0418">Kinase</keyword>
<dbReference type="OrthoDB" id="4195281at2"/>
<keyword evidence="14" id="KW-1185">Reference proteome</keyword>
<feature type="transmembrane region" description="Helical" evidence="10">
    <location>
        <begin position="88"/>
        <end position="113"/>
    </location>
</feature>
<reference evidence="13 14" key="1">
    <citation type="submission" date="2017-06" db="EMBL/GenBank/DDBJ databases">
        <authorList>
            <person name="Kim H.J."/>
            <person name="Triplett B.A."/>
        </authorList>
    </citation>
    <scope>NUCLEOTIDE SEQUENCE [LARGE SCALE GENOMIC DNA]</scope>
    <source>
        <strain evidence="13 14">DSM 43151</strain>
    </source>
</reference>
<dbReference type="PANTHER" id="PTHR24421:SF10">
    <property type="entry name" value="NITRATE_NITRITE SENSOR PROTEIN NARQ"/>
    <property type="match status" value="1"/>
</dbReference>
<dbReference type="Pfam" id="PF02518">
    <property type="entry name" value="HATPase_c"/>
    <property type="match status" value="1"/>
</dbReference>
<name>A0A239JMB1_9ACTN</name>
<feature type="transmembrane region" description="Helical" evidence="10">
    <location>
        <begin position="58"/>
        <end position="76"/>
    </location>
</feature>
<keyword evidence="8" id="KW-0902">Two-component regulatory system</keyword>
<evidence type="ECO:0000256" key="5">
    <source>
        <dbReference type="ARBA" id="ARBA00022741"/>
    </source>
</evidence>